<comment type="caution">
    <text evidence="1">The sequence shown here is derived from an EMBL/GenBank/DDBJ whole genome shotgun (WGS) entry which is preliminary data.</text>
</comment>
<organism evidence="1 2">
    <name type="scientific">Henosepilachna vigintioctopunctata</name>
    <dbReference type="NCBI Taxonomy" id="420089"/>
    <lineage>
        <taxon>Eukaryota</taxon>
        <taxon>Metazoa</taxon>
        <taxon>Ecdysozoa</taxon>
        <taxon>Arthropoda</taxon>
        <taxon>Hexapoda</taxon>
        <taxon>Insecta</taxon>
        <taxon>Pterygota</taxon>
        <taxon>Neoptera</taxon>
        <taxon>Endopterygota</taxon>
        <taxon>Coleoptera</taxon>
        <taxon>Polyphaga</taxon>
        <taxon>Cucujiformia</taxon>
        <taxon>Coccinelloidea</taxon>
        <taxon>Coccinellidae</taxon>
        <taxon>Epilachninae</taxon>
        <taxon>Epilachnini</taxon>
        <taxon>Henosepilachna</taxon>
    </lineage>
</organism>
<dbReference type="AlphaFoldDB" id="A0AAW1V1U8"/>
<accession>A0AAW1V1U8</accession>
<protein>
    <submittedName>
        <fullName evidence="1">Uncharacterized protein</fullName>
    </submittedName>
</protein>
<evidence type="ECO:0000313" key="1">
    <source>
        <dbReference type="EMBL" id="KAK9885839.1"/>
    </source>
</evidence>
<dbReference type="Proteomes" id="UP001431783">
    <property type="component" value="Unassembled WGS sequence"/>
</dbReference>
<name>A0AAW1V1U8_9CUCU</name>
<evidence type="ECO:0000313" key="2">
    <source>
        <dbReference type="Proteomes" id="UP001431783"/>
    </source>
</evidence>
<gene>
    <name evidence="1" type="ORF">WA026_013711</name>
</gene>
<reference evidence="1 2" key="1">
    <citation type="submission" date="2023-03" db="EMBL/GenBank/DDBJ databases">
        <title>Genome insight into feeding habits of ladybird beetles.</title>
        <authorList>
            <person name="Li H.-S."/>
            <person name="Huang Y.-H."/>
            <person name="Pang H."/>
        </authorList>
    </citation>
    <scope>NUCLEOTIDE SEQUENCE [LARGE SCALE GENOMIC DNA]</scope>
    <source>
        <strain evidence="1">SYSU_2023b</strain>
        <tissue evidence="1">Whole body</tissue>
    </source>
</reference>
<proteinExistence type="predicted"/>
<dbReference type="EMBL" id="JARQZJ010000097">
    <property type="protein sequence ID" value="KAK9885839.1"/>
    <property type="molecule type" value="Genomic_DNA"/>
</dbReference>
<keyword evidence="2" id="KW-1185">Reference proteome</keyword>
<sequence length="83" mass="9350">MSKSSSAKAPACLHVPMEKRSKTKAGVMNLRMLRMENSYLKTLVEELKSKNKILMQNNALLIDKLSLNGNNGDENDKKKCKLQ</sequence>